<keyword evidence="11" id="KW-1185">Reference proteome</keyword>
<keyword evidence="7" id="KW-0503">Monooxygenase</keyword>
<gene>
    <name evidence="10" type="ORF">YBN1229_v1_3225</name>
</gene>
<dbReference type="GO" id="GO:0016705">
    <property type="term" value="F:oxidoreductase activity, acting on paired donors, with incorporation or reduction of molecular oxygen"/>
    <property type="evidence" value="ECO:0007669"/>
    <property type="project" value="InterPro"/>
</dbReference>
<evidence type="ECO:0000256" key="5">
    <source>
        <dbReference type="ARBA" id="ARBA00022827"/>
    </source>
</evidence>
<comment type="similarity">
    <text evidence="3">Belongs to the UbiH/COQ6 family.</text>
</comment>
<keyword evidence="5" id="KW-0274">FAD</keyword>
<evidence type="ECO:0000259" key="9">
    <source>
        <dbReference type="Pfam" id="PF01494"/>
    </source>
</evidence>
<proteinExistence type="inferred from homology"/>
<evidence type="ECO:0000256" key="6">
    <source>
        <dbReference type="ARBA" id="ARBA00023002"/>
    </source>
</evidence>
<reference evidence="11" key="1">
    <citation type="submission" date="2015-02" db="EMBL/GenBank/DDBJ databases">
        <authorList>
            <person name="Chooi Y.-H."/>
        </authorList>
    </citation>
    <scope>NUCLEOTIDE SEQUENCE [LARGE SCALE GENOMIC DNA]</scope>
    <source>
        <strain evidence="11">strain Y</strain>
    </source>
</reference>
<evidence type="ECO:0000313" key="10">
    <source>
        <dbReference type="EMBL" id="CPR21792.1"/>
    </source>
</evidence>
<evidence type="ECO:0000256" key="4">
    <source>
        <dbReference type="ARBA" id="ARBA00022630"/>
    </source>
</evidence>
<keyword evidence="10" id="KW-0830">Ubiquinone</keyword>
<dbReference type="GO" id="GO:0006744">
    <property type="term" value="P:ubiquinone biosynthetic process"/>
    <property type="evidence" value="ECO:0007669"/>
    <property type="project" value="UniProtKB-UniPathway"/>
</dbReference>
<dbReference type="AlphaFoldDB" id="A0A0D6JJA5"/>
<dbReference type="PRINTS" id="PR00420">
    <property type="entry name" value="RNGMNOXGNASE"/>
</dbReference>
<dbReference type="Proteomes" id="UP000033187">
    <property type="component" value="Chromosome 1"/>
</dbReference>
<dbReference type="GO" id="GO:0071949">
    <property type="term" value="F:FAD binding"/>
    <property type="evidence" value="ECO:0007669"/>
    <property type="project" value="InterPro"/>
</dbReference>
<dbReference type="KEGG" id="fil:BN1229_v1_2689"/>
<dbReference type="PANTHER" id="PTHR43876:SF7">
    <property type="entry name" value="UBIQUINONE BIOSYNTHESIS MONOOXYGENASE COQ6, MITOCHONDRIAL"/>
    <property type="match status" value="1"/>
</dbReference>
<protein>
    <submittedName>
        <fullName evidence="10">Ubiquinone biosynthesis protein UbiH</fullName>
    </submittedName>
</protein>
<keyword evidence="6" id="KW-0560">Oxidoreductase</keyword>
<dbReference type="EMBL" id="LN829119">
    <property type="protein sequence ID" value="CPR21792.1"/>
    <property type="molecule type" value="Genomic_DNA"/>
</dbReference>
<feature type="region of interest" description="Disordered" evidence="8">
    <location>
        <begin position="395"/>
        <end position="420"/>
    </location>
</feature>
<dbReference type="InterPro" id="IPR036188">
    <property type="entry name" value="FAD/NAD-bd_sf"/>
</dbReference>
<sequence>MRNSSDYDAIIVGAGPTGLAAALAVAQSDLRVALIAAPHNPAATGADTRTAALFKNSLTLLSNIGAWTACEPASAPLNAIRLIDDTGALLRAPEVVFQASEIGHDLFGYNVPQQALVAALRQAAAGFGHGLTVIESAGAQDIAVDADRASLTLAEGQTLTTQLIIGADGRRSICRHAAGIATASHTYNQAALACTFKHAVPHHGISTEFHRRAGPMTTVPMPGRASSLIWVEHPDVAHRLASISAADFLHTLEDNLQGLLGKLSDLGPRVVFPLSMMSSESMGRNRIALVGEAAHVAPPIGAQGLNLSFRDIATLADILHTAKLEKQDLGSDDLLRRYDNARHGDVNSRARAVDLLNYSLTSQLIPVQLLRGAGVHALKALSPLRRRIMAAGLAPAGDPPPLMREADTRDATFASRRTTL</sequence>
<evidence type="ECO:0000313" key="11">
    <source>
        <dbReference type="Proteomes" id="UP000033187"/>
    </source>
</evidence>
<accession>A0A0D6JJA5</accession>
<dbReference type="InterPro" id="IPR002938">
    <property type="entry name" value="FAD-bd"/>
</dbReference>
<dbReference type="KEGG" id="fiy:BN1229_v1_3225"/>
<evidence type="ECO:0000256" key="8">
    <source>
        <dbReference type="SAM" id="MobiDB-lite"/>
    </source>
</evidence>
<evidence type="ECO:0000256" key="2">
    <source>
        <dbReference type="ARBA" id="ARBA00004749"/>
    </source>
</evidence>
<dbReference type="Gene3D" id="3.50.50.60">
    <property type="entry name" value="FAD/NAD(P)-binding domain"/>
    <property type="match status" value="2"/>
</dbReference>
<name>A0A0D6JJA5_9HYPH</name>
<dbReference type="Pfam" id="PF01494">
    <property type="entry name" value="FAD_binding_3"/>
    <property type="match status" value="1"/>
</dbReference>
<dbReference type="InterPro" id="IPR010971">
    <property type="entry name" value="UbiH/COQ6"/>
</dbReference>
<feature type="domain" description="FAD-binding" evidence="9">
    <location>
        <begin position="7"/>
        <end position="343"/>
    </location>
</feature>
<keyword evidence="4" id="KW-0285">Flavoprotein</keyword>
<dbReference type="SUPFAM" id="SSF51905">
    <property type="entry name" value="FAD/NAD(P)-binding domain"/>
    <property type="match status" value="1"/>
</dbReference>
<comment type="pathway">
    <text evidence="2">Cofactor biosynthesis; ubiquinone biosynthesis.</text>
</comment>
<evidence type="ECO:0000256" key="7">
    <source>
        <dbReference type="ARBA" id="ARBA00023033"/>
    </source>
</evidence>
<dbReference type="GO" id="GO:0004497">
    <property type="term" value="F:monooxygenase activity"/>
    <property type="evidence" value="ECO:0007669"/>
    <property type="project" value="UniProtKB-KW"/>
</dbReference>
<dbReference type="InterPro" id="IPR051205">
    <property type="entry name" value="UbiH/COQ6_monooxygenase"/>
</dbReference>
<dbReference type="RefSeq" id="WP_046478520.1">
    <property type="nucleotide sequence ID" value="NZ_LN829118.1"/>
</dbReference>
<dbReference type="UniPathway" id="UPA00232"/>
<dbReference type="PANTHER" id="PTHR43876">
    <property type="entry name" value="UBIQUINONE BIOSYNTHESIS MONOOXYGENASE COQ6, MITOCHONDRIAL"/>
    <property type="match status" value="1"/>
</dbReference>
<comment type="cofactor">
    <cofactor evidence="1">
        <name>FAD</name>
        <dbReference type="ChEBI" id="CHEBI:57692"/>
    </cofactor>
</comment>
<evidence type="ECO:0000256" key="1">
    <source>
        <dbReference type="ARBA" id="ARBA00001974"/>
    </source>
</evidence>
<evidence type="ECO:0000256" key="3">
    <source>
        <dbReference type="ARBA" id="ARBA00005349"/>
    </source>
</evidence>
<dbReference type="NCBIfam" id="TIGR01988">
    <property type="entry name" value="Ubi-OHases"/>
    <property type="match status" value="1"/>
</dbReference>
<organism evidence="10 11">
    <name type="scientific">Candidatus Filomicrobium marinum</name>
    <dbReference type="NCBI Taxonomy" id="1608628"/>
    <lineage>
        <taxon>Bacteria</taxon>
        <taxon>Pseudomonadati</taxon>
        <taxon>Pseudomonadota</taxon>
        <taxon>Alphaproteobacteria</taxon>
        <taxon>Hyphomicrobiales</taxon>
        <taxon>Hyphomicrobiaceae</taxon>
        <taxon>Filomicrobium</taxon>
    </lineage>
</organism>